<gene>
    <name evidence="1" type="ORF">CWR43_18970</name>
</gene>
<accession>A0A2N0D7W0</accession>
<organism evidence="1 2">
    <name type="scientific">Rhizobium sullae</name>
    <name type="common">Rhizobium hedysari</name>
    <dbReference type="NCBI Taxonomy" id="50338"/>
    <lineage>
        <taxon>Bacteria</taxon>
        <taxon>Pseudomonadati</taxon>
        <taxon>Pseudomonadota</taxon>
        <taxon>Alphaproteobacteria</taxon>
        <taxon>Hyphomicrobiales</taxon>
        <taxon>Rhizobiaceae</taxon>
        <taxon>Rhizobium/Agrobacterium group</taxon>
        <taxon>Rhizobium</taxon>
    </lineage>
</organism>
<name>A0A2N0D7W0_RHISU</name>
<dbReference type="EMBL" id="PIQN01000014">
    <property type="protein sequence ID" value="PKA42193.1"/>
    <property type="molecule type" value="Genomic_DNA"/>
</dbReference>
<evidence type="ECO:0000313" key="2">
    <source>
        <dbReference type="Proteomes" id="UP000232164"/>
    </source>
</evidence>
<reference evidence="1 2" key="1">
    <citation type="submission" date="2017-11" db="EMBL/GenBank/DDBJ databases">
        <authorList>
            <person name="Han C.G."/>
        </authorList>
    </citation>
    <scope>NUCLEOTIDE SEQUENCE [LARGE SCALE GENOMIC DNA]</scope>
    <source>
        <strain evidence="1 2">HCNT1</strain>
    </source>
</reference>
<sequence>MTTIAGHLRKKAAKWPRVAEPIFASAVNGESGRLVMNRGYFDAILVSLVVAGCYMFLTPM</sequence>
<protein>
    <submittedName>
        <fullName evidence="1">Uncharacterized protein</fullName>
    </submittedName>
</protein>
<reference evidence="1 2" key="2">
    <citation type="submission" date="2017-12" db="EMBL/GenBank/DDBJ databases">
        <title>Genome sequence of Rhizobium sullae HCNT1 isolated from Sulla coronaria nodules and featuring peculiar denitrification phenotypes.</title>
        <authorList>
            <person name="De Diego-Diaz B."/>
            <person name="Treu L."/>
            <person name="Campanaro S."/>
            <person name="Da Silva Duarte V."/>
            <person name="Basaglia M."/>
            <person name="Favaro L."/>
            <person name="Casella S."/>
            <person name="Squartini A."/>
        </authorList>
    </citation>
    <scope>NUCLEOTIDE SEQUENCE [LARGE SCALE GENOMIC DNA]</scope>
    <source>
        <strain evidence="1 2">HCNT1</strain>
    </source>
</reference>
<evidence type="ECO:0000313" key="1">
    <source>
        <dbReference type="EMBL" id="PKA42193.1"/>
    </source>
</evidence>
<proteinExistence type="predicted"/>
<dbReference type="AlphaFoldDB" id="A0A2N0D7W0"/>
<dbReference type="Proteomes" id="UP000232164">
    <property type="component" value="Unassembled WGS sequence"/>
</dbReference>
<comment type="caution">
    <text evidence="1">The sequence shown here is derived from an EMBL/GenBank/DDBJ whole genome shotgun (WGS) entry which is preliminary data.</text>
</comment>